<dbReference type="STRING" id="1475481.GCA_000953855_00878"/>
<dbReference type="InterPro" id="IPR045761">
    <property type="entry name" value="ODP_dom"/>
</dbReference>
<gene>
    <name evidence="2" type="ORF">MBSD_1515</name>
    <name evidence="3" type="ORF">MBSD_n0866</name>
</gene>
<dbReference type="OrthoDB" id="9800607at2"/>
<dbReference type="Gene3D" id="3.60.15.10">
    <property type="entry name" value="Ribonuclease Z/Hydroxyacylglutathione hydrolase-like"/>
    <property type="match status" value="1"/>
</dbReference>
<organism evidence="3">
    <name type="scientific">Mizugakiibacter sediminis</name>
    <dbReference type="NCBI Taxonomy" id="1475481"/>
    <lineage>
        <taxon>Bacteria</taxon>
        <taxon>Pseudomonadati</taxon>
        <taxon>Pseudomonadota</taxon>
        <taxon>Gammaproteobacteria</taxon>
        <taxon>Lysobacterales</taxon>
        <taxon>Rhodanobacteraceae</taxon>
        <taxon>Mizugakiibacter</taxon>
    </lineage>
</organism>
<dbReference type="Proteomes" id="UP000253740">
    <property type="component" value="Unassembled WGS sequence"/>
</dbReference>
<reference evidence="3" key="2">
    <citation type="submission" date="2015-08" db="EMBL/GenBank/DDBJ databases">
        <title>Complete DNA Sequence of Pseudomonas syringae pv. actinidiae, the Causal Agent of Kiwifruit Canker Disease.</title>
        <authorList>
            <person name="Rikkerink E.H.A."/>
            <person name="Fineran P.C."/>
        </authorList>
    </citation>
    <scope>NUCLEOTIDE SEQUENCE</scope>
    <source>
        <strain evidence="3">SkMP5</strain>
    </source>
</reference>
<dbReference type="Pfam" id="PF19583">
    <property type="entry name" value="ODP"/>
    <property type="match status" value="1"/>
</dbReference>
<dbReference type="PANTHER" id="PTHR43717">
    <property type="entry name" value="ANAEROBIC NITRIC OXIDE REDUCTASE FLAVORUBREDOXIN"/>
    <property type="match status" value="1"/>
</dbReference>
<dbReference type="HOGENOM" id="CLU_100517_0_0_6"/>
<name>A0A0K8QLI8_9GAMM</name>
<dbReference type="InterPro" id="IPR036866">
    <property type="entry name" value="RibonucZ/Hydroxyglut_hydro"/>
</dbReference>
<dbReference type="AlphaFoldDB" id="A0A0K8QLI8"/>
<accession>A0A0K8QLI8</accession>
<reference evidence="2" key="1">
    <citation type="submission" date="2015-03" db="EMBL/GenBank/DDBJ databases">
        <title>Draft genome sequence of Mizugakiibacter sediminis skMP5.</title>
        <authorList>
            <person name="Watanabe T."/>
            <person name="Kojima H."/>
            <person name="Fukui M."/>
        </authorList>
    </citation>
    <scope>NUCLEOTIDE SEQUENCE</scope>
    <source>
        <strain evidence="2">SkMP5</strain>
    </source>
</reference>
<evidence type="ECO:0000259" key="1">
    <source>
        <dbReference type="Pfam" id="PF19583"/>
    </source>
</evidence>
<sequence>MNVPNTDGRTRIDEIADGIYRISTAIPPEVMPGGFTFNQFLIADDATLLFHTGPRKLFDMTREAIACVLPVASLRHVAFSHFEPDECGALNDFLAVAPRAEPVCSRIGALVCMGDYADRPARALADGETLSLGRHTLRWIDTPHLPHGWDCGFLADLGTRTLLCGDLFTQFGAEHAPLTTSDILEPSEAARRGMDYYAHAPDTTATLERLAALQPTTLACMHGASWQGDGAALLRELGRRLG</sequence>
<evidence type="ECO:0000313" key="4">
    <source>
        <dbReference type="Proteomes" id="UP000253740"/>
    </source>
</evidence>
<feature type="domain" description="ODP" evidence="1">
    <location>
        <begin position="36"/>
        <end position="187"/>
    </location>
</feature>
<dbReference type="SUPFAM" id="SSF56281">
    <property type="entry name" value="Metallo-hydrolase/oxidoreductase"/>
    <property type="match status" value="1"/>
</dbReference>
<evidence type="ECO:0000313" key="3">
    <source>
        <dbReference type="EMBL" id="GAP65576.1"/>
    </source>
</evidence>
<protein>
    <submittedName>
        <fullName evidence="2 3">Beta-lactamase</fullName>
    </submittedName>
</protein>
<dbReference type="EMBL" id="DF952379">
    <property type="protein sequence ID" value="GAN44977.1"/>
    <property type="molecule type" value="Genomic_DNA"/>
</dbReference>
<dbReference type="RefSeq" id="WP_062535452.1">
    <property type="nucleotide sequence ID" value="NZ_DF970162.1"/>
</dbReference>
<dbReference type="PANTHER" id="PTHR43717:SF1">
    <property type="entry name" value="ANAEROBIC NITRIC OXIDE REDUCTASE FLAVORUBREDOXIN"/>
    <property type="match status" value="1"/>
</dbReference>
<keyword evidence="4" id="KW-1185">Reference proteome</keyword>
<proteinExistence type="predicted"/>
<dbReference type="CDD" id="cd07709">
    <property type="entry name" value="flavodiiron_proteins_MBL-fold"/>
    <property type="match status" value="1"/>
</dbReference>
<dbReference type="EMBL" id="DF970162">
    <property type="protein sequence ID" value="GAP65576.1"/>
    <property type="molecule type" value="Genomic_DNA"/>
</dbReference>
<evidence type="ECO:0000313" key="2">
    <source>
        <dbReference type="EMBL" id="GAN44977.1"/>
    </source>
</evidence>